<evidence type="ECO:0000256" key="1">
    <source>
        <dbReference type="ARBA" id="ARBA00023015"/>
    </source>
</evidence>
<dbReference type="InterPro" id="IPR000835">
    <property type="entry name" value="HTH_MarR-typ"/>
</dbReference>
<organism evidence="5 6">
    <name type="scientific">Demequina sediminis</name>
    <dbReference type="NCBI Taxonomy" id="1930058"/>
    <lineage>
        <taxon>Bacteria</taxon>
        <taxon>Bacillati</taxon>
        <taxon>Actinomycetota</taxon>
        <taxon>Actinomycetes</taxon>
        <taxon>Micrococcales</taxon>
        <taxon>Demequinaceae</taxon>
        <taxon>Demequina</taxon>
    </lineage>
</organism>
<dbReference type="InterPro" id="IPR036388">
    <property type="entry name" value="WH-like_DNA-bd_sf"/>
</dbReference>
<dbReference type="EMBL" id="BAABRR010000001">
    <property type="protein sequence ID" value="GAA5517701.1"/>
    <property type="molecule type" value="Genomic_DNA"/>
</dbReference>
<dbReference type="PROSITE" id="PS01117">
    <property type="entry name" value="HTH_MARR_1"/>
    <property type="match status" value="1"/>
</dbReference>
<dbReference type="Proteomes" id="UP001426770">
    <property type="component" value="Unassembled WGS sequence"/>
</dbReference>
<sequence>MTASQPDRAHADDPAPAPLSREEEDFLRALVRVLVVVPRAFQADLGAAAGVSFTEYVTLRHLSESPAHSLRMGELARLTALTLGAVTRVVKSLEAKGFVERRRSAADGRGHEARLTQAGRDRLAEVDPLHVASARARIVDRVPATALAAFTDVLDSIGRDGTSTREGGDRGES</sequence>
<gene>
    <name evidence="5" type="ORF">Lsed01_00110</name>
</gene>
<dbReference type="InterPro" id="IPR036390">
    <property type="entry name" value="WH_DNA-bd_sf"/>
</dbReference>
<keyword evidence="3" id="KW-0804">Transcription</keyword>
<dbReference type="PANTHER" id="PTHR33164">
    <property type="entry name" value="TRANSCRIPTIONAL REGULATOR, MARR FAMILY"/>
    <property type="match status" value="1"/>
</dbReference>
<proteinExistence type="predicted"/>
<reference evidence="5 6" key="1">
    <citation type="submission" date="2024-02" db="EMBL/GenBank/DDBJ databases">
        <title>Lysinimicrobium sediminis NBRC 112286.</title>
        <authorList>
            <person name="Ichikawa N."/>
            <person name="Katano-Makiyama Y."/>
            <person name="Hidaka K."/>
        </authorList>
    </citation>
    <scope>NUCLEOTIDE SEQUENCE [LARGE SCALE GENOMIC DNA]</scope>
    <source>
        <strain evidence="5 6">NBRC 112286</strain>
    </source>
</reference>
<dbReference type="RefSeq" id="WP_286215740.1">
    <property type="nucleotide sequence ID" value="NZ_AP027736.1"/>
</dbReference>
<comment type="caution">
    <text evidence="5">The sequence shown here is derived from an EMBL/GenBank/DDBJ whole genome shotgun (WGS) entry which is preliminary data.</text>
</comment>
<evidence type="ECO:0000259" key="4">
    <source>
        <dbReference type="PROSITE" id="PS50995"/>
    </source>
</evidence>
<dbReference type="PROSITE" id="PS50995">
    <property type="entry name" value="HTH_MARR_2"/>
    <property type="match status" value="1"/>
</dbReference>
<dbReference type="InterPro" id="IPR039422">
    <property type="entry name" value="MarR/SlyA-like"/>
</dbReference>
<evidence type="ECO:0000313" key="6">
    <source>
        <dbReference type="Proteomes" id="UP001426770"/>
    </source>
</evidence>
<evidence type="ECO:0000313" key="5">
    <source>
        <dbReference type="EMBL" id="GAA5517701.1"/>
    </source>
</evidence>
<keyword evidence="6" id="KW-1185">Reference proteome</keyword>
<evidence type="ECO:0000256" key="2">
    <source>
        <dbReference type="ARBA" id="ARBA00023125"/>
    </source>
</evidence>
<feature type="domain" description="HTH marR-type" evidence="4">
    <location>
        <begin position="23"/>
        <end position="159"/>
    </location>
</feature>
<dbReference type="PANTHER" id="PTHR33164:SF99">
    <property type="entry name" value="MARR FAMILY REGULATORY PROTEIN"/>
    <property type="match status" value="1"/>
</dbReference>
<accession>A0ABP9WD01</accession>
<protein>
    <recommendedName>
        <fullName evidence="4">HTH marR-type domain-containing protein</fullName>
    </recommendedName>
</protein>
<dbReference type="SMART" id="SM00347">
    <property type="entry name" value="HTH_MARR"/>
    <property type="match status" value="1"/>
</dbReference>
<evidence type="ECO:0000256" key="3">
    <source>
        <dbReference type="ARBA" id="ARBA00023163"/>
    </source>
</evidence>
<dbReference type="Pfam" id="PF12802">
    <property type="entry name" value="MarR_2"/>
    <property type="match status" value="1"/>
</dbReference>
<name>A0ABP9WD01_9MICO</name>
<dbReference type="Gene3D" id="1.10.10.10">
    <property type="entry name" value="Winged helix-like DNA-binding domain superfamily/Winged helix DNA-binding domain"/>
    <property type="match status" value="1"/>
</dbReference>
<dbReference type="SUPFAM" id="SSF46785">
    <property type="entry name" value="Winged helix' DNA-binding domain"/>
    <property type="match status" value="1"/>
</dbReference>
<keyword evidence="1" id="KW-0805">Transcription regulation</keyword>
<dbReference type="InterPro" id="IPR023187">
    <property type="entry name" value="Tscrpt_reg_MarR-type_CS"/>
</dbReference>
<keyword evidence="2" id="KW-0238">DNA-binding</keyword>